<feature type="non-terminal residue" evidence="1">
    <location>
        <position position="1"/>
    </location>
</feature>
<dbReference type="Proteomes" id="UP000685013">
    <property type="component" value="Chromosome 4"/>
</dbReference>
<comment type="caution">
    <text evidence="1">The sequence shown here is derived from an EMBL/GenBank/DDBJ whole genome shotgun (WGS) entry which is preliminary data.</text>
</comment>
<accession>A0AAV6NQC9</accession>
<reference evidence="1 2" key="1">
    <citation type="journal article" date="2021" name="Hortic Res">
        <title>The domestication of Cucurbita argyrosperma as revealed by the genome of its wild relative.</title>
        <authorList>
            <person name="Barrera-Redondo J."/>
            <person name="Sanchez-de la Vega G."/>
            <person name="Aguirre-Liguori J.A."/>
            <person name="Castellanos-Morales G."/>
            <person name="Gutierrez-Guerrero Y.T."/>
            <person name="Aguirre-Dugua X."/>
            <person name="Aguirre-Planter E."/>
            <person name="Tenaillon M.I."/>
            <person name="Lira-Saade R."/>
            <person name="Eguiarte L.E."/>
        </authorList>
    </citation>
    <scope>NUCLEOTIDE SEQUENCE [LARGE SCALE GENOMIC DNA]</scope>
    <source>
        <strain evidence="1">JBR-2021</strain>
    </source>
</reference>
<protein>
    <submittedName>
        <fullName evidence="1">Uncharacterized protein</fullName>
    </submittedName>
</protein>
<evidence type="ECO:0000313" key="2">
    <source>
        <dbReference type="Proteomes" id="UP000685013"/>
    </source>
</evidence>
<organism evidence="1 2">
    <name type="scientific">Cucurbita argyrosperma subsp. sororia</name>
    <dbReference type="NCBI Taxonomy" id="37648"/>
    <lineage>
        <taxon>Eukaryota</taxon>
        <taxon>Viridiplantae</taxon>
        <taxon>Streptophyta</taxon>
        <taxon>Embryophyta</taxon>
        <taxon>Tracheophyta</taxon>
        <taxon>Spermatophyta</taxon>
        <taxon>Magnoliopsida</taxon>
        <taxon>eudicotyledons</taxon>
        <taxon>Gunneridae</taxon>
        <taxon>Pentapetalae</taxon>
        <taxon>rosids</taxon>
        <taxon>fabids</taxon>
        <taxon>Cucurbitales</taxon>
        <taxon>Cucurbitaceae</taxon>
        <taxon>Cucurbiteae</taxon>
        <taxon>Cucurbita</taxon>
    </lineage>
</organism>
<dbReference type="AlphaFoldDB" id="A0AAV6NQC9"/>
<evidence type="ECO:0000313" key="1">
    <source>
        <dbReference type="EMBL" id="KAG6600200.1"/>
    </source>
</evidence>
<gene>
    <name evidence="1" type="ORF">SDJN03_05433</name>
</gene>
<sequence length="98" mass="10921">MFQPDATRAATLGAVSHPCAEQFWLAFRRRRWWSRVGGCGAGRTYAAIASKDSRSFRGSPTDMLFVIAPITQFTTPSGVVNETDTELELPVLRLELKF</sequence>
<name>A0AAV6NQC9_9ROSI</name>
<proteinExistence type="predicted"/>
<keyword evidence="2" id="KW-1185">Reference proteome</keyword>
<dbReference type="EMBL" id="JAGKQH010000004">
    <property type="protein sequence ID" value="KAG6600200.1"/>
    <property type="molecule type" value="Genomic_DNA"/>
</dbReference>